<dbReference type="Pfam" id="PF00648">
    <property type="entry name" value="Peptidase_C2"/>
    <property type="match status" value="1"/>
</dbReference>
<dbReference type="OrthoDB" id="167576at2759"/>
<keyword evidence="4 6" id="KW-0788">Thiol protease</keyword>
<gene>
    <name evidence="8" type="ORF">RFH988_LOCUS28524</name>
</gene>
<sequence length="871" mass="100234">MVDINKLENDARTHALKAVDLDSKGKSEDAVFFYVEAAQALISVREELISDQQQQQSKTTSSSSSSIDLNEIVRLIHNYIKRAEEIKASLKSKPTPSLHLKNTSEKGVERARYLLTQALDQDEQKQYEAAFKLYEEAITLCLNEKKTTSNTKLKEQLEKIAYQALERAEELKHTELNTSSHIRLPSPPRDEIIQKEEQQPLDIDQTNINIIDKRAKLSSHELDVLRRGSKINGRDYVPFFSIDLRERFAYQTPFIDSHGPLKLAPKQQTHFLRWARPDEIMSEPKMIMALSYFSIKQDLISDCSFVASLAVSVQYEKKFNKRLITSIIYPQNKQGEPVYNPCGKYMVRLHLNGVWRKVIIDDTLPIDHSNRLLCSSTTNKNEIWVSLLEKAYMKVMGGYDFPGSNSTVDLHALTGWIPELVSIHHADSAFDKDKEFDRMFERFHAGHVLITVGWIPELVSIHHADSAFDKDKEFDRMFERFHAGHVLITVATPNITKEEEERSGLVSSHAYALLDMRKIGVHKLIMLKNPWSHLEWKGNFSDFDTRNWTPELIKALNYDPKLQVDVDNGVFWIDYNSLCHHFENFYLNWSPSLFSYTSCIHNSWPSRQGPVKDLYNLGDNPQYVLRVSPKTRSSIWILLTRHITERQDFAVNRIFITLFVYKNGGNKVYYPNDIKPLQDGVKTNSAHYLVKLITDDNDSNGQTLYTLVVSQYEKNVDIYYSLRVYSTCQFTLTPVPDYYNPRYQQEITGEWKGKTAGGCQNNVSTYKNNPLYQLVLNNREANNYIKIELRAPKQFQVGFEVICTETNVSNAPGEFHKTESGSYRSGFCVLTLDNMPGGTYTIRPATFDSNRESAFFLHIASSHPCTLTKLQ</sequence>
<dbReference type="SMART" id="SM00720">
    <property type="entry name" value="calpain_III"/>
    <property type="match status" value="1"/>
</dbReference>
<dbReference type="EMBL" id="CAJNOO010002544">
    <property type="protein sequence ID" value="CAF1277615.1"/>
    <property type="molecule type" value="Genomic_DNA"/>
</dbReference>
<reference evidence="8" key="1">
    <citation type="submission" date="2021-02" db="EMBL/GenBank/DDBJ databases">
        <authorList>
            <person name="Nowell W R."/>
        </authorList>
    </citation>
    <scope>NUCLEOTIDE SEQUENCE</scope>
</reference>
<evidence type="ECO:0000256" key="3">
    <source>
        <dbReference type="ARBA" id="ARBA00022801"/>
    </source>
</evidence>
<dbReference type="InterPro" id="IPR022684">
    <property type="entry name" value="Calpain_cysteine_protease"/>
</dbReference>
<evidence type="ECO:0000256" key="1">
    <source>
        <dbReference type="ARBA" id="ARBA00007623"/>
    </source>
</evidence>
<dbReference type="SMART" id="SM00745">
    <property type="entry name" value="MIT"/>
    <property type="match status" value="2"/>
</dbReference>
<dbReference type="InterPro" id="IPR007330">
    <property type="entry name" value="MIT_dom"/>
</dbReference>
<evidence type="ECO:0000256" key="5">
    <source>
        <dbReference type="PIRSR" id="PIRSR622684-1"/>
    </source>
</evidence>
<protein>
    <recommendedName>
        <fullName evidence="7">Calpain catalytic domain-containing protein</fullName>
    </recommendedName>
</protein>
<dbReference type="SUPFAM" id="SSF54001">
    <property type="entry name" value="Cysteine proteinases"/>
    <property type="match status" value="2"/>
</dbReference>
<dbReference type="Pfam" id="PF01067">
    <property type="entry name" value="Calpain_III"/>
    <property type="match status" value="1"/>
</dbReference>
<dbReference type="SUPFAM" id="SSF116846">
    <property type="entry name" value="MIT domain"/>
    <property type="match status" value="2"/>
</dbReference>
<name>A0A815C395_9BILA</name>
<evidence type="ECO:0000256" key="2">
    <source>
        <dbReference type="ARBA" id="ARBA00022670"/>
    </source>
</evidence>
<dbReference type="GO" id="GO:0004198">
    <property type="term" value="F:calcium-dependent cysteine-type endopeptidase activity"/>
    <property type="evidence" value="ECO:0007669"/>
    <property type="project" value="InterPro"/>
</dbReference>
<dbReference type="InterPro" id="IPR036181">
    <property type="entry name" value="MIT_dom_sf"/>
</dbReference>
<dbReference type="Gene3D" id="1.20.58.80">
    <property type="entry name" value="Phosphotransferase system, lactose/cellobiose-type IIA subunit"/>
    <property type="match status" value="2"/>
</dbReference>
<dbReference type="SMART" id="SM00230">
    <property type="entry name" value="CysPc"/>
    <property type="match status" value="1"/>
</dbReference>
<feature type="domain" description="Calpain catalytic" evidence="7">
    <location>
        <begin position="248"/>
        <end position="591"/>
    </location>
</feature>
<dbReference type="InterPro" id="IPR022682">
    <property type="entry name" value="Calpain_domain_III"/>
</dbReference>
<dbReference type="Proteomes" id="UP000663882">
    <property type="component" value="Unassembled WGS sequence"/>
</dbReference>
<comment type="caution">
    <text evidence="8">The sequence shown here is derived from an EMBL/GenBank/DDBJ whole genome shotgun (WGS) entry which is preliminary data.</text>
</comment>
<evidence type="ECO:0000256" key="6">
    <source>
        <dbReference type="PROSITE-ProRule" id="PRU00239"/>
    </source>
</evidence>
<dbReference type="CDD" id="cd00044">
    <property type="entry name" value="CysPc"/>
    <property type="match status" value="1"/>
</dbReference>
<dbReference type="PRINTS" id="PR00704">
    <property type="entry name" value="CALPAIN"/>
</dbReference>
<feature type="active site" evidence="5 6">
    <location>
        <position position="303"/>
    </location>
</feature>
<dbReference type="InterPro" id="IPR038765">
    <property type="entry name" value="Papain-like_cys_pep_sf"/>
</dbReference>
<comment type="similarity">
    <text evidence="1">Belongs to the peptidase C2 family.</text>
</comment>
<dbReference type="AlphaFoldDB" id="A0A815C395"/>
<dbReference type="GO" id="GO:0006508">
    <property type="term" value="P:proteolysis"/>
    <property type="evidence" value="ECO:0007669"/>
    <property type="project" value="UniProtKB-KW"/>
</dbReference>
<feature type="active site" evidence="5 6">
    <location>
        <position position="529"/>
    </location>
</feature>
<dbReference type="InterPro" id="IPR036213">
    <property type="entry name" value="Calpain_III_sf"/>
</dbReference>
<accession>A0A815C395</accession>
<keyword evidence="2 6" id="KW-0645">Protease</keyword>
<evidence type="ECO:0000256" key="4">
    <source>
        <dbReference type="ARBA" id="ARBA00022807"/>
    </source>
</evidence>
<dbReference type="Gene3D" id="3.90.70.10">
    <property type="entry name" value="Cysteine proteinases"/>
    <property type="match status" value="1"/>
</dbReference>
<dbReference type="Gene3D" id="2.60.120.380">
    <property type="match status" value="1"/>
</dbReference>
<dbReference type="SUPFAM" id="SSF49758">
    <property type="entry name" value="Calpain large subunit, middle domain (domain III)"/>
    <property type="match status" value="2"/>
</dbReference>
<evidence type="ECO:0000259" key="7">
    <source>
        <dbReference type="PROSITE" id="PS50203"/>
    </source>
</evidence>
<dbReference type="PANTHER" id="PTHR46143:SF1">
    <property type="entry name" value="CALPAIN-7"/>
    <property type="match status" value="1"/>
</dbReference>
<dbReference type="PROSITE" id="PS50203">
    <property type="entry name" value="CALPAIN_CAT"/>
    <property type="match status" value="1"/>
</dbReference>
<dbReference type="InterPro" id="IPR022683">
    <property type="entry name" value="Calpain_III"/>
</dbReference>
<dbReference type="InterPro" id="IPR001300">
    <property type="entry name" value="Peptidase_C2_calpain_cat"/>
</dbReference>
<feature type="active site" evidence="5 6">
    <location>
        <position position="509"/>
    </location>
</feature>
<keyword evidence="3 6" id="KW-0378">Hydrolase</keyword>
<evidence type="ECO:0000313" key="8">
    <source>
        <dbReference type="EMBL" id="CAF1277615.1"/>
    </source>
</evidence>
<dbReference type="InterPro" id="IPR051297">
    <property type="entry name" value="PalB/RIM13"/>
</dbReference>
<organism evidence="8 9">
    <name type="scientific">Rotaria sordida</name>
    <dbReference type="NCBI Taxonomy" id="392033"/>
    <lineage>
        <taxon>Eukaryota</taxon>
        <taxon>Metazoa</taxon>
        <taxon>Spiralia</taxon>
        <taxon>Gnathifera</taxon>
        <taxon>Rotifera</taxon>
        <taxon>Eurotatoria</taxon>
        <taxon>Bdelloidea</taxon>
        <taxon>Philodinida</taxon>
        <taxon>Philodinidae</taxon>
        <taxon>Rotaria</taxon>
    </lineage>
</organism>
<dbReference type="PANTHER" id="PTHR46143">
    <property type="entry name" value="CALPAIN-7"/>
    <property type="match status" value="1"/>
</dbReference>
<evidence type="ECO:0000313" key="9">
    <source>
        <dbReference type="Proteomes" id="UP000663882"/>
    </source>
</evidence>
<proteinExistence type="inferred from homology"/>
<dbReference type="Pfam" id="PF04212">
    <property type="entry name" value="MIT"/>
    <property type="match status" value="1"/>
</dbReference>